<evidence type="ECO:0000313" key="10">
    <source>
        <dbReference type="Proteomes" id="UP000266301"/>
    </source>
</evidence>
<feature type="transmembrane region" description="Helical" evidence="8">
    <location>
        <begin position="178"/>
        <end position="195"/>
    </location>
</feature>
<keyword evidence="5" id="KW-0378">Hydrolase</keyword>
<keyword evidence="6 8" id="KW-1133">Transmembrane helix</keyword>
<organism evidence="9 10">
    <name type="scientific">Clostridium fermenticellae</name>
    <dbReference type="NCBI Taxonomy" id="2068654"/>
    <lineage>
        <taxon>Bacteria</taxon>
        <taxon>Bacillati</taxon>
        <taxon>Bacillota</taxon>
        <taxon>Clostridia</taxon>
        <taxon>Eubacteriales</taxon>
        <taxon>Clostridiaceae</taxon>
        <taxon>Clostridium</taxon>
    </lineage>
</organism>
<keyword evidence="1" id="KW-1003">Cell membrane</keyword>
<evidence type="ECO:0000256" key="1">
    <source>
        <dbReference type="ARBA" id="ARBA00022475"/>
    </source>
</evidence>
<dbReference type="OrthoDB" id="2854767at2"/>
<evidence type="ECO:0000256" key="5">
    <source>
        <dbReference type="ARBA" id="ARBA00022801"/>
    </source>
</evidence>
<evidence type="ECO:0000256" key="3">
    <source>
        <dbReference type="ARBA" id="ARBA00022670"/>
    </source>
</evidence>
<dbReference type="Pfam" id="PF04647">
    <property type="entry name" value="AgrB"/>
    <property type="match status" value="1"/>
</dbReference>
<dbReference type="GO" id="GO:0008233">
    <property type="term" value="F:peptidase activity"/>
    <property type="evidence" value="ECO:0007669"/>
    <property type="project" value="UniProtKB-KW"/>
</dbReference>
<feature type="transmembrane region" description="Helical" evidence="8">
    <location>
        <begin position="109"/>
        <end position="131"/>
    </location>
</feature>
<sequence length="218" mass="24709">MNINFIQKISSLIGLKISYSLSLDDDVKDIIIYGAYNLFQMVWSLLCVLILGIVFNVAAQAILVCVSIAILRKYSGGVHAPSSNSCAVIGAVISVGIAFISQLKLYLSIQNIFLIEVFVFLISYYFVYRLVPVDSEAKRINNINTRKKFKKYSILVLNLFAIVIMILDVCYIKYNKEYFFILIRCISLGMLWQVFTLTSVAHKLMSCITNILNLQRSD</sequence>
<dbReference type="GO" id="GO:0009372">
    <property type="term" value="P:quorum sensing"/>
    <property type="evidence" value="ECO:0007669"/>
    <property type="project" value="UniProtKB-KW"/>
</dbReference>
<dbReference type="Proteomes" id="UP000266301">
    <property type="component" value="Chromosome"/>
</dbReference>
<dbReference type="InterPro" id="IPR006741">
    <property type="entry name" value="AgrB"/>
</dbReference>
<feature type="transmembrane region" description="Helical" evidence="8">
    <location>
        <begin position="83"/>
        <end position="103"/>
    </location>
</feature>
<keyword evidence="7 8" id="KW-0472">Membrane</keyword>
<dbReference type="RefSeq" id="WP_119970025.1">
    <property type="nucleotide sequence ID" value="NZ_CP032416.1"/>
</dbReference>
<dbReference type="SMART" id="SM00793">
    <property type="entry name" value="AgrB"/>
    <property type="match status" value="1"/>
</dbReference>
<evidence type="ECO:0000256" key="8">
    <source>
        <dbReference type="SAM" id="Phobius"/>
    </source>
</evidence>
<keyword evidence="3" id="KW-0645">Protease</keyword>
<proteinExistence type="predicted"/>
<feature type="transmembrane region" description="Helical" evidence="8">
    <location>
        <begin position="43"/>
        <end position="71"/>
    </location>
</feature>
<dbReference type="KEGG" id="cfer:D4Z93_01655"/>
<gene>
    <name evidence="9" type="ORF">D4Z93_01655</name>
</gene>
<accession>A0A386H0Z6</accession>
<dbReference type="EMBL" id="CP032416">
    <property type="protein sequence ID" value="AYD39316.1"/>
    <property type="molecule type" value="Genomic_DNA"/>
</dbReference>
<reference evidence="9 10" key="1">
    <citation type="journal article" date="2019" name="Int. J. Syst. Evol. Microbiol.">
        <title>Clostridium fermenticellae sp. nov., isolated from the mud in a fermentation cellar for the production of the Chinese liquor, baijiu.</title>
        <authorList>
            <person name="Xu P.X."/>
            <person name="Chai L.J."/>
            <person name="Qiu T."/>
            <person name="Zhang X.J."/>
            <person name="Lu Z.M."/>
            <person name="Xiao C."/>
            <person name="Wang S.T."/>
            <person name="Shen C.H."/>
            <person name="Shi J.S."/>
            <person name="Xu Z.H."/>
        </authorList>
    </citation>
    <scope>NUCLEOTIDE SEQUENCE [LARGE SCALE GENOMIC DNA]</scope>
    <source>
        <strain evidence="9 10">JN500901</strain>
    </source>
</reference>
<dbReference type="GO" id="GO:0006508">
    <property type="term" value="P:proteolysis"/>
    <property type="evidence" value="ECO:0007669"/>
    <property type="project" value="UniProtKB-KW"/>
</dbReference>
<evidence type="ECO:0000256" key="7">
    <source>
        <dbReference type="ARBA" id="ARBA00023136"/>
    </source>
</evidence>
<evidence type="ECO:0000256" key="4">
    <source>
        <dbReference type="ARBA" id="ARBA00022692"/>
    </source>
</evidence>
<keyword evidence="4 8" id="KW-0812">Transmembrane</keyword>
<keyword evidence="10" id="KW-1185">Reference proteome</keyword>
<evidence type="ECO:0000313" key="9">
    <source>
        <dbReference type="EMBL" id="AYD39316.1"/>
    </source>
</evidence>
<keyword evidence="2" id="KW-0673">Quorum sensing</keyword>
<feature type="transmembrane region" description="Helical" evidence="8">
    <location>
        <begin position="152"/>
        <end position="172"/>
    </location>
</feature>
<evidence type="ECO:0000256" key="2">
    <source>
        <dbReference type="ARBA" id="ARBA00022654"/>
    </source>
</evidence>
<dbReference type="GO" id="GO:0016020">
    <property type="term" value="C:membrane"/>
    <property type="evidence" value="ECO:0007669"/>
    <property type="project" value="InterPro"/>
</dbReference>
<dbReference type="AlphaFoldDB" id="A0A386H0Z6"/>
<evidence type="ECO:0000256" key="6">
    <source>
        <dbReference type="ARBA" id="ARBA00022989"/>
    </source>
</evidence>
<name>A0A386H0Z6_9CLOT</name>
<protein>
    <submittedName>
        <fullName evidence="9">Accessory regulator AgrB</fullName>
    </submittedName>
</protein>